<evidence type="ECO:0000313" key="2">
    <source>
        <dbReference type="Proteomes" id="UP000664795"/>
    </source>
</evidence>
<dbReference type="PANTHER" id="PTHR12993">
    <property type="entry name" value="N-ACETYLGLUCOSAMINYL-PHOSPHATIDYLINOSITOL DE-N-ACETYLASE-RELATED"/>
    <property type="match status" value="1"/>
</dbReference>
<organism evidence="1 2">
    <name type="scientific">Fibrella aquatilis</name>
    <dbReference type="NCBI Taxonomy" id="2817059"/>
    <lineage>
        <taxon>Bacteria</taxon>
        <taxon>Pseudomonadati</taxon>
        <taxon>Bacteroidota</taxon>
        <taxon>Cytophagia</taxon>
        <taxon>Cytophagales</taxon>
        <taxon>Spirosomataceae</taxon>
        <taxon>Fibrella</taxon>
    </lineage>
</organism>
<sequence>MTSGPSQLPPSLASFLREDPVPLDARSLDRTLVLAPHPDDESLGCGGTLALLRKAGYPVHVVFVSNGTLSHPNSPSYPPDRLRDLRETEAIRALDVLGVPAGQTTFMRLPDRHVPLPDNADFGKALDALMAVIQQFKPSTVLVPYERDPHPDHRATYALLQAAVARLAQPEKPRVLEYLIWLWELGRPDDLPKPGERLVLQVAIDSVMPLKKRAIDAHQSQVTRMIDDDPTAFYLSPELLGHFDTPYELFVEKSPV</sequence>
<reference evidence="1 2" key="1">
    <citation type="submission" date="2021-03" db="EMBL/GenBank/DDBJ databases">
        <title>Fibrella sp. HMF5036 genome sequencing and assembly.</title>
        <authorList>
            <person name="Kang H."/>
            <person name="Kim H."/>
            <person name="Bae S."/>
            <person name="Joh K."/>
        </authorList>
    </citation>
    <scope>NUCLEOTIDE SEQUENCE [LARGE SCALE GENOMIC DNA]</scope>
    <source>
        <strain evidence="1 2">HMF5036</strain>
    </source>
</reference>
<dbReference type="PANTHER" id="PTHR12993:SF29">
    <property type="entry name" value="BLR3841 PROTEIN"/>
    <property type="match status" value="1"/>
</dbReference>
<dbReference type="SUPFAM" id="SSF102588">
    <property type="entry name" value="LmbE-like"/>
    <property type="match status" value="1"/>
</dbReference>
<dbReference type="Gene3D" id="3.40.50.10320">
    <property type="entry name" value="LmbE-like"/>
    <property type="match status" value="1"/>
</dbReference>
<dbReference type="Pfam" id="PF02585">
    <property type="entry name" value="PIG-L"/>
    <property type="match status" value="1"/>
</dbReference>
<name>A0A939G2T6_9BACT</name>
<dbReference type="GO" id="GO:0016811">
    <property type="term" value="F:hydrolase activity, acting on carbon-nitrogen (but not peptide) bonds, in linear amides"/>
    <property type="evidence" value="ECO:0007669"/>
    <property type="project" value="TreeGrafter"/>
</dbReference>
<comment type="caution">
    <text evidence="1">The sequence shown here is derived from an EMBL/GenBank/DDBJ whole genome shotgun (WGS) entry which is preliminary data.</text>
</comment>
<protein>
    <submittedName>
        <fullName evidence="1">PIG-L family deacetylase</fullName>
    </submittedName>
</protein>
<dbReference type="InterPro" id="IPR024078">
    <property type="entry name" value="LmbE-like_dom_sf"/>
</dbReference>
<dbReference type="RefSeq" id="WP_207334108.1">
    <property type="nucleotide sequence ID" value="NZ_JAFMYU010000002.1"/>
</dbReference>
<dbReference type="Proteomes" id="UP000664795">
    <property type="component" value="Unassembled WGS sequence"/>
</dbReference>
<evidence type="ECO:0000313" key="1">
    <source>
        <dbReference type="EMBL" id="MBO0930148.1"/>
    </source>
</evidence>
<keyword evidence="2" id="KW-1185">Reference proteome</keyword>
<proteinExistence type="predicted"/>
<accession>A0A939G2T6</accession>
<dbReference type="InterPro" id="IPR003737">
    <property type="entry name" value="GlcNAc_PI_deacetylase-related"/>
</dbReference>
<dbReference type="AlphaFoldDB" id="A0A939G2T6"/>
<dbReference type="EMBL" id="JAFMYU010000002">
    <property type="protein sequence ID" value="MBO0930148.1"/>
    <property type="molecule type" value="Genomic_DNA"/>
</dbReference>
<gene>
    <name evidence="1" type="ORF">J2I48_04040</name>
</gene>